<protein>
    <submittedName>
        <fullName evidence="2">Uncharacterized protein</fullName>
    </submittedName>
</protein>
<name>A0A0F6W9N6_9BACT</name>
<gene>
    <name evidence="2" type="ORF">DB32_008149</name>
</gene>
<sequence length="56" mass="5680">MIAAVAAGCLFGCGGTDEALGDEPSAKPDESEGGEMYVIEPEDRGLAPPDDPALPF</sequence>
<dbReference type="EMBL" id="CP011125">
    <property type="protein sequence ID" value="AKF11000.1"/>
    <property type="molecule type" value="Genomic_DNA"/>
</dbReference>
<proteinExistence type="predicted"/>
<dbReference type="AlphaFoldDB" id="A0A0F6W9N6"/>
<accession>A0A0F6W9N6</accession>
<reference evidence="2 3" key="1">
    <citation type="submission" date="2015-03" db="EMBL/GenBank/DDBJ databases">
        <title>Genome assembly of Sandaracinus amylolyticus DSM 53668.</title>
        <authorList>
            <person name="Sharma G."/>
            <person name="Subramanian S."/>
        </authorList>
    </citation>
    <scope>NUCLEOTIDE SEQUENCE [LARGE SCALE GENOMIC DNA]</scope>
    <source>
        <strain evidence="2 3">DSM 53668</strain>
    </source>
</reference>
<dbReference type="KEGG" id="samy:DB32_008149"/>
<evidence type="ECO:0000313" key="2">
    <source>
        <dbReference type="EMBL" id="AKF11000.1"/>
    </source>
</evidence>
<organism evidence="2 3">
    <name type="scientific">Sandaracinus amylolyticus</name>
    <dbReference type="NCBI Taxonomy" id="927083"/>
    <lineage>
        <taxon>Bacteria</taxon>
        <taxon>Pseudomonadati</taxon>
        <taxon>Myxococcota</taxon>
        <taxon>Polyangia</taxon>
        <taxon>Polyangiales</taxon>
        <taxon>Sandaracinaceae</taxon>
        <taxon>Sandaracinus</taxon>
    </lineage>
</organism>
<evidence type="ECO:0000313" key="3">
    <source>
        <dbReference type="Proteomes" id="UP000034883"/>
    </source>
</evidence>
<dbReference type="Proteomes" id="UP000034883">
    <property type="component" value="Chromosome"/>
</dbReference>
<feature type="region of interest" description="Disordered" evidence="1">
    <location>
        <begin position="14"/>
        <end position="56"/>
    </location>
</feature>
<evidence type="ECO:0000256" key="1">
    <source>
        <dbReference type="SAM" id="MobiDB-lite"/>
    </source>
</evidence>
<keyword evidence="3" id="KW-1185">Reference proteome</keyword>